<gene>
    <name evidence="2" type="ORF">SMD27_00090</name>
</gene>
<reference evidence="2 3" key="1">
    <citation type="journal article" date="2016" name="Antonie Van Leeuwenhoek">
        <title>Dongia soli sp. nov., isolated from soil from Dokdo, Korea.</title>
        <authorList>
            <person name="Kim D.U."/>
            <person name="Lee H."/>
            <person name="Kim H."/>
            <person name="Kim S.G."/>
            <person name="Ka J.O."/>
        </authorList>
    </citation>
    <scope>NUCLEOTIDE SEQUENCE [LARGE SCALE GENOMIC DNA]</scope>
    <source>
        <strain evidence="2 3">D78</strain>
    </source>
</reference>
<feature type="compositionally biased region" description="Pro residues" evidence="1">
    <location>
        <begin position="92"/>
        <end position="107"/>
    </location>
</feature>
<proteinExistence type="predicted"/>
<comment type="caution">
    <text evidence="2">The sequence shown here is derived from an EMBL/GenBank/DDBJ whole genome shotgun (WGS) entry which is preliminary data.</text>
</comment>
<sequence length="189" mass="20418">MSRSDARSAWLRRCRLVSHSLVLLSLAGCDSSVFPWLPVEPMPAQQASKAGEPSVTRGKPASSPSTTRTKATKPKAKKQTTSNPAAAAPSEPATPEPTEEAPPPPAAGQPNDMIGQNEAGIRSLVGDPATTRNEGSTTVWSYRKEGCALDLFLFYDVKTGERRVLTYEIKPESTDNNAIQVCYDKFRNV</sequence>
<dbReference type="Proteomes" id="UP001279642">
    <property type="component" value="Unassembled WGS sequence"/>
</dbReference>
<evidence type="ECO:0000313" key="3">
    <source>
        <dbReference type="Proteomes" id="UP001279642"/>
    </source>
</evidence>
<accession>A0ABU5E656</accession>
<name>A0ABU5E656_9PROT</name>
<evidence type="ECO:0000313" key="2">
    <source>
        <dbReference type="EMBL" id="MDY0881229.1"/>
    </source>
</evidence>
<organism evidence="2 3">
    <name type="scientific">Dongia soli</name>
    <dbReference type="NCBI Taxonomy" id="600628"/>
    <lineage>
        <taxon>Bacteria</taxon>
        <taxon>Pseudomonadati</taxon>
        <taxon>Pseudomonadota</taxon>
        <taxon>Alphaproteobacteria</taxon>
        <taxon>Rhodospirillales</taxon>
        <taxon>Dongiaceae</taxon>
        <taxon>Dongia</taxon>
    </lineage>
</organism>
<dbReference type="PROSITE" id="PS51257">
    <property type="entry name" value="PROKAR_LIPOPROTEIN"/>
    <property type="match status" value="1"/>
</dbReference>
<dbReference type="RefSeq" id="WP_320506303.1">
    <property type="nucleotide sequence ID" value="NZ_JAXCLW010000001.1"/>
</dbReference>
<feature type="compositionally biased region" description="Low complexity" evidence="1">
    <location>
        <begin position="79"/>
        <end position="91"/>
    </location>
</feature>
<keyword evidence="3" id="KW-1185">Reference proteome</keyword>
<dbReference type="EMBL" id="JAXCLW010000001">
    <property type="protein sequence ID" value="MDY0881229.1"/>
    <property type="molecule type" value="Genomic_DNA"/>
</dbReference>
<feature type="compositionally biased region" description="Low complexity" evidence="1">
    <location>
        <begin position="59"/>
        <end position="69"/>
    </location>
</feature>
<feature type="region of interest" description="Disordered" evidence="1">
    <location>
        <begin position="45"/>
        <end position="114"/>
    </location>
</feature>
<protein>
    <submittedName>
        <fullName evidence="2">Uncharacterized protein</fullName>
    </submittedName>
</protein>
<evidence type="ECO:0000256" key="1">
    <source>
        <dbReference type="SAM" id="MobiDB-lite"/>
    </source>
</evidence>